<dbReference type="GeneID" id="63855609"/>
<evidence type="ECO:0000313" key="3">
    <source>
        <dbReference type="Proteomes" id="UP000800039"/>
    </source>
</evidence>
<feature type="region of interest" description="Disordered" evidence="1">
    <location>
        <begin position="159"/>
        <end position="185"/>
    </location>
</feature>
<keyword evidence="3" id="KW-1185">Reference proteome</keyword>
<dbReference type="RefSeq" id="XP_040785498.1">
    <property type="nucleotide sequence ID" value="XM_040938354.1"/>
</dbReference>
<evidence type="ECO:0000313" key="2">
    <source>
        <dbReference type="EMBL" id="KAF1842935.1"/>
    </source>
</evidence>
<proteinExistence type="predicted"/>
<dbReference type="OrthoDB" id="409136at2759"/>
<sequence length="830" mass="91029">MIGRSVDSAIPTIMFFCEEKEPRKKAKNAIEEGGFLERLPGFRLGHQAKQPDVGSLIQPATENDGAQSLSLNNSVLDVYFDSTRPILADGMPIFVKHTNGLLRQATANAVFKGHRYVYMSVSHVFVDSIPYARRSTADSDSEYDFGSGTELEDYDDCIDATSRGSISSPEESSEDQLDLAASGSGSSALMNETALTQRVLHDRVSSPTGIIRVNPRLKTEHSDKALVVVTPPIESLEPTSIITHTSHGTISGLLSNNATHMRLPGSNTFQKVYQIALDAPLIWGDCGSVVIDLATSEPYGYIVASSMTKRIAYIMVASEAFEILEVSWKMPHLVTTEASSGDIERKVSLHRSDTVSSIGSDAYSPLPPGRWTLDFHGNCPRCHHHHTGVKIKVDVSHDSSKVSHVRCEMCQENWLAFGGRNSTRISLLSTLTADPDPVEKEVRSTLSKLVRSTTAITAPWLLNIPETSPEHSVRSTTSNGLQPSFGPMATTAQTSSSVPLSRVQRLKPSTSLSSLPTTPTIDIGDKGHPKQPLSNLKQRVQARFPILQGAKVKQLFRHSKKPQMSAEKRENYPVHISAGNELGPSTSFQEELYTSGQESGSEVLHNDPSVSDSANMNSEVADFIADLRNDPISEMNKKERVIWLREKLTKFKSSRKIFDQPAHSIVVNSGTRVTSVEPPLASFVQDSRRHSSEMLYLGSHLSYFDRWSSEAALHGRPLSMSERGTELSDASTVADDNIVASDPRNALVESLQRARRASESPRPLSLNNLSLSWGNIRQARAEAHYSLDSPRYSIDSAPTECGVKTRTSNYPSRRSGARARRPRTITPSSA</sequence>
<feature type="region of interest" description="Disordered" evidence="1">
    <location>
        <begin position="790"/>
        <end position="830"/>
    </location>
</feature>
<dbReference type="AlphaFoldDB" id="A0A9P4GCZ7"/>
<gene>
    <name evidence="2" type="ORF">K460DRAFT_432368</name>
</gene>
<evidence type="ECO:0000256" key="1">
    <source>
        <dbReference type="SAM" id="MobiDB-lite"/>
    </source>
</evidence>
<accession>A0A9P4GCZ7</accession>
<organism evidence="2 3">
    <name type="scientific">Cucurbitaria berberidis CBS 394.84</name>
    <dbReference type="NCBI Taxonomy" id="1168544"/>
    <lineage>
        <taxon>Eukaryota</taxon>
        <taxon>Fungi</taxon>
        <taxon>Dikarya</taxon>
        <taxon>Ascomycota</taxon>
        <taxon>Pezizomycotina</taxon>
        <taxon>Dothideomycetes</taxon>
        <taxon>Pleosporomycetidae</taxon>
        <taxon>Pleosporales</taxon>
        <taxon>Pleosporineae</taxon>
        <taxon>Cucurbitariaceae</taxon>
        <taxon>Cucurbitaria</taxon>
    </lineage>
</organism>
<comment type="caution">
    <text evidence="2">The sequence shown here is derived from an EMBL/GenBank/DDBJ whole genome shotgun (WGS) entry which is preliminary data.</text>
</comment>
<reference evidence="2" key="1">
    <citation type="submission" date="2020-01" db="EMBL/GenBank/DDBJ databases">
        <authorList>
            <consortium name="DOE Joint Genome Institute"/>
            <person name="Haridas S."/>
            <person name="Albert R."/>
            <person name="Binder M."/>
            <person name="Bloem J."/>
            <person name="Labutti K."/>
            <person name="Salamov A."/>
            <person name="Andreopoulos B."/>
            <person name="Baker S.E."/>
            <person name="Barry K."/>
            <person name="Bills G."/>
            <person name="Bluhm B.H."/>
            <person name="Cannon C."/>
            <person name="Castanera R."/>
            <person name="Culley D.E."/>
            <person name="Daum C."/>
            <person name="Ezra D."/>
            <person name="Gonzalez J.B."/>
            <person name="Henrissat B."/>
            <person name="Kuo A."/>
            <person name="Liang C."/>
            <person name="Lipzen A."/>
            <person name="Lutzoni F."/>
            <person name="Magnuson J."/>
            <person name="Mondo S."/>
            <person name="Nolan M."/>
            <person name="Ohm R."/>
            <person name="Pangilinan J."/>
            <person name="Park H.-J."/>
            <person name="Ramirez L."/>
            <person name="Alfaro M."/>
            <person name="Sun H."/>
            <person name="Tritt A."/>
            <person name="Yoshinaga Y."/>
            <person name="Zwiers L.-H."/>
            <person name="Turgeon B.G."/>
            <person name="Goodwin S.B."/>
            <person name="Spatafora J.W."/>
            <person name="Crous P.W."/>
            <person name="Grigoriev I.V."/>
        </authorList>
    </citation>
    <scope>NUCLEOTIDE SEQUENCE</scope>
    <source>
        <strain evidence="2">CBS 394.84</strain>
    </source>
</reference>
<feature type="region of interest" description="Disordered" evidence="1">
    <location>
        <begin position="467"/>
        <end position="532"/>
    </location>
</feature>
<feature type="compositionally biased region" description="Polar residues" evidence="1">
    <location>
        <begin position="490"/>
        <end position="499"/>
    </location>
</feature>
<dbReference type="Proteomes" id="UP000800039">
    <property type="component" value="Unassembled WGS sequence"/>
</dbReference>
<name>A0A9P4GCZ7_9PLEO</name>
<protein>
    <submittedName>
        <fullName evidence="2">Uncharacterized protein</fullName>
    </submittedName>
</protein>
<dbReference type="EMBL" id="ML976617">
    <property type="protein sequence ID" value="KAF1842935.1"/>
    <property type="molecule type" value="Genomic_DNA"/>
</dbReference>
<feature type="compositionally biased region" description="Low complexity" evidence="1">
    <location>
        <begin position="508"/>
        <end position="520"/>
    </location>
</feature>